<evidence type="ECO:0000256" key="3">
    <source>
        <dbReference type="SAM" id="Phobius"/>
    </source>
</evidence>
<dbReference type="Pfam" id="PF03137">
    <property type="entry name" value="OATP"/>
    <property type="match status" value="1"/>
</dbReference>
<evidence type="ECO:0000313" key="5">
    <source>
        <dbReference type="Proteomes" id="UP000886998"/>
    </source>
</evidence>
<dbReference type="OrthoDB" id="5062115at2759"/>
<feature type="region of interest" description="Disordered" evidence="2">
    <location>
        <begin position="59"/>
        <end position="133"/>
    </location>
</feature>
<dbReference type="AlphaFoldDB" id="A0A8X7CAL6"/>
<name>A0A8X7CAL6_9ARAC</name>
<dbReference type="SUPFAM" id="SSF103473">
    <property type="entry name" value="MFS general substrate transporter"/>
    <property type="match status" value="1"/>
</dbReference>
<keyword evidence="3" id="KW-0472">Membrane</keyword>
<gene>
    <name evidence="4" type="primary">Slco3a1</name>
    <name evidence="4" type="ORF">TNIN_272081</name>
</gene>
<keyword evidence="1" id="KW-1015">Disulfide bond</keyword>
<dbReference type="Gene3D" id="1.20.1250.20">
    <property type="entry name" value="MFS general substrate transporter like domains"/>
    <property type="match status" value="1"/>
</dbReference>
<dbReference type="GO" id="GO:0043252">
    <property type="term" value="P:sodium-independent organic anion transport"/>
    <property type="evidence" value="ECO:0007669"/>
    <property type="project" value="TreeGrafter"/>
</dbReference>
<dbReference type="EMBL" id="BMAV01015115">
    <property type="protein sequence ID" value="GFY64174.1"/>
    <property type="molecule type" value="Genomic_DNA"/>
</dbReference>
<sequence length="817" mass="91580">MIRRERHCVTSHRYITIPIQAAVFQRKLMNVDFSDPLNSRQLDSVIQYTSKIRAFIGLTDPEEDSRSPVSSLEHESGNDTPIDANDEKKNNDDDVSENLQELEKNARDKNTESDPLHSSEIENDNLGDVNNKNNVDLIDQNVEELVQNDDESSNKSDSDPLSEIPSKLVDSNDNEEHHFDVKLEELEKSDDDSNEEFIKTTNEAADSNNHSQLKETNDDINLITTTDESTVPSPESNIDFTIPHLLPNKYNTEIELHDSLTSFDEENAIPAQKTQNAILSKNTENTIVKDSEINLNEEESLLEEVNEKKAADNLDESLPVCDSNEDKENLLQLNENLGNQIDSKMLTDSPDDNIKAQLLENGQSSKEGQILNDPKLIMTDELNNIAKNLDTDGLEQRASVKESLAKTEESISLKADDLGANKDCTSEIIQNGEAAESFPNEPNTGTDQQNGTALPDETKPAPRMEDIRRLSVEIVNKVLDNAGNQLRDILNDKRNSKTSEILEGKDNLNKTGDADCHVSIKQPKGKNNEVQLKEILAKTYDFNDFQKKIEQEMIKHDPRYDLDPDTVCGMGCFKPQWIQKYATARVYLVLYSIIGIFSGSYYTYLIGSMSTLEKRFAFKSKTSGLIMMLDEITPLFLGIIVGYFGGKTHRPRMVGFGMTLSSICCFVSALPYFIYGPGTHLTFSNVQNSTKGIELCDMEIKEENCDSDDRPPTLAAILFLMCGSFLKGFGNLAYYAVGLAYMDDNAKKKNTPIYFAIAFALRLLGPGFGFFSAPFFLSENPFVMSHKHFAQNMLLMLNIFSKNTNKDDFVGTSAYVL</sequence>
<dbReference type="Proteomes" id="UP000886998">
    <property type="component" value="Unassembled WGS sequence"/>
</dbReference>
<feature type="compositionally biased region" description="Basic and acidic residues" evidence="2">
    <location>
        <begin position="101"/>
        <end position="120"/>
    </location>
</feature>
<keyword evidence="3" id="KW-1133">Transmembrane helix</keyword>
<comment type="caution">
    <text evidence="4">The sequence shown here is derived from an EMBL/GenBank/DDBJ whole genome shotgun (WGS) entry which is preliminary data.</text>
</comment>
<evidence type="ECO:0000256" key="1">
    <source>
        <dbReference type="ARBA" id="ARBA00023157"/>
    </source>
</evidence>
<dbReference type="GO" id="GO:0016323">
    <property type="term" value="C:basolateral plasma membrane"/>
    <property type="evidence" value="ECO:0007669"/>
    <property type="project" value="TreeGrafter"/>
</dbReference>
<evidence type="ECO:0000256" key="2">
    <source>
        <dbReference type="SAM" id="MobiDB-lite"/>
    </source>
</evidence>
<dbReference type="PANTHER" id="PTHR11388:SF76">
    <property type="entry name" value="SOLUTE CARRIER ORGANIC ANION TRANSPORTER FAMILY MEMBER"/>
    <property type="match status" value="1"/>
</dbReference>
<feature type="transmembrane region" description="Helical" evidence="3">
    <location>
        <begin position="753"/>
        <end position="777"/>
    </location>
</feature>
<feature type="compositionally biased region" description="Polar residues" evidence="2">
    <location>
        <begin position="440"/>
        <end position="452"/>
    </location>
</feature>
<dbReference type="InterPro" id="IPR004156">
    <property type="entry name" value="OATP"/>
</dbReference>
<keyword evidence="3" id="KW-0812">Transmembrane</keyword>
<evidence type="ECO:0000313" key="4">
    <source>
        <dbReference type="EMBL" id="GFY64174.1"/>
    </source>
</evidence>
<feature type="region of interest" description="Disordered" evidence="2">
    <location>
        <begin position="146"/>
        <end position="175"/>
    </location>
</feature>
<feature type="transmembrane region" description="Helical" evidence="3">
    <location>
        <begin position="716"/>
        <end position="741"/>
    </location>
</feature>
<dbReference type="InterPro" id="IPR036259">
    <property type="entry name" value="MFS_trans_sf"/>
</dbReference>
<feature type="transmembrane region" description="Helical" evidence="3">
    <location>
        <begin position="586"/>
        <end position="605"/>
    </location>
</feature>
<feature type="transmembrane region" description="Helical" evidence="3">
    <location>
        <begin position="653"/>
        <end position="675"/>
    </location>
</feature>
<feature type="transmembrane region" description="Helical" evidence="3">
    <location>
        <begin position="625"/>
        <end position="646"/>
    </location>
</feature>
<organism evidence="4 5">
    <name type="scientific">Trichonephila inaurata madagascariensis</name>
    <dbReference type="NCBI Taxonomy" id="2747483"/>
    <lineage>
        <taxon>Eukaryota</taxon>
        <taxon>Metazoa</taxon>
        <taxon>Ecdysozoa</taxon>
        <taxon>Arthropoda</taxon>
        <taxon>Chelicerata</taxon>
        <taxon>Arachnida</taxon>
        <taxon>Araneae</taxon>
        <taxon>Araneomorphae</taxon>
        <taxon>Entelegynae</taxon>
        <taxon>Araneoidea</taxon>
        <taxon>Nephilidae</taxon>
        <taxon>Trichonephila</taxon>
        <taxon>Trichonephila inaurata</taxon>
    </lineage>
</organism>
<feature type="region of interest" description="Disordered" evidence="2">
    <location>
        <begin position="432"/>
        <end position="460"/>
    </location>
</feature>
<dbReference type="PANTHER" id="PTHR11388">
    <property type="entry name" value="ORGANIC ANION TRANSPORTER"/>
    <property type="match status" value="1"/>
</dbReference>
<feature type="compositionally biased region" description="Low complexity" evidence="2">
    <location>
        <begin position="124"/>
        <end position="133"/>
    </location>
</feature>
<keyword evidence="5" id="KW-1185">Reference proteome</keyword>
<reference evidence="4" key="1">
    <citation type="submission" date="2020-08" db="EMBL/GenBank/DDBJ databases">
        <title>Multicomponent nature underlies the extraordinary mechanical properties of spider dragline silk.</title>
        <authorList>
            <person name="Kono N."/>
            <person name="Nakamura H."/>
            <person name="Mori M."/>
            <person name="Yoshida Y."/>
            <person name="Ohtoshi R."/>
            <person name="Malay A.D."/>
            <person name="Moran D.A.P."/>
            <person name="Tomita M."/>
            <person name="Numata K."/>
            <person name="Arakawa K."/>
        </authorList>
    </citation>
    <scope>NUCLEOTIDE SEQUENCE</scope>
</reference>
<accession>A0A8X7CAL6</accession>
<protein>
    <submittedName>
        <fullName evidence="4">Solute carrier organic anion transporter family member 3A1</fullName>
    </submittedName>
</protein>
<dbReference type="GO" id="GO:0015347">
    <property type="term" value="F:sodium-independent organic anion transmembrane transporter activity"/>
    <property type="evidence" value="ECO:0007669"/>
    <property type="project" value="TreeGrafter"/>
</dbReference>
<proteinExistence type="predicted"/>